<dbReference type="Pfam" id="PF12816">
    <property type="entry name" value="TPR_Vps8"/>
    <property type="match status" value="1"/>
</dbReference>
<proteinExistence type="inferred from homology"/>
<feature type="transmembrane region" description="Helical" evidence="15">
    <location>
        <begin position="104"/>
        <end position="125"/>
    </location>
</feature>
<dbReference type="Proteomes" id="UP001324115">
    <property type="component" value="Unassembled WGS sequence"/>
</dbReference>
<comment type="subunit">
    <text evidence="3">Homodimer.</text>
</comment>
<keyword evidence="22" id="KW-1185">Reference proteome</keyword>
<evidence type="ECO:0000256" key="4">
    <source>
        <dbReference type="ARBA" id="ARBA00022448"/>
    </source>
</evidence>
<comment type="subcellular location">
    <subcellularLocation>
        <location evidence="1">Membrane</location>
        <topology evidence="1">Multi-pass membrane protein</topology>
    </subcellularLocation>
</comment>
<feature type="domain" description="Cation/H(+) antiporter central" evidence="19">
    <location>
        <begin position="495"/>
        <end position="621"/>
    </location>
</feature>
<protein>
    <recommendedName>
        <fullName evidence="23">Cation/H+ exchanger domain-containing protein</fullName>
    </recommendedName>
</protein>
<name>A0AAN7JC69_QUERU</name>
<feature type="transmembrane region" description="Helical" evidence="15">
    <location>
        <begin position="168"/>
        <end position="191"/>
    </location>
</feature>
<feature type="transmembrane region" description="Helical" evidence="15">
    <location>
        <begin position="385"/>
        <end position="405"/>
    </location>
</feature>
<evidence type="ECO:0000256" key="2">
    <source>
        <dbReference type="ARBA" id="ARBA00007422"/>
    </source>
</evidence>
<evidence type="ECO:0000256" key="3">
    <source>
        <dbReference type="ARBA" id="ARBA00011738"/>
    </source>
</evidence>
<feature type="transmembrane region" description="Helical" evidence="15">
    <location>
        <begin position="203"/>
        <end position="225"/>
    </location>
</feature>
<evidence type="ECO:0000313" key="22">
    <source>
        <dbReference type="Proteomes" id="UP001324115"/>
    </source>
</evidence>
<evidence type="ECO:0000256" key="13">
    <source>
        <dbReference type="ARBA" id="ARBA00038341"/>
    </source>
</evidence>
<sequence length="2111" mass="233609">MNNSEGVTRAKGIALGELMVCQYTDINNSSGFWLGDHPLDNNTSILLAEIIVVFIVSGFAFILLRPLRPPRIIIQIVAGIIMGPSLLAQSKVYAVKLFPPGAKFVLTTFAEFGVVLHLFILGLRIDTSFVKSIGRKAVVIALTGNIIPLVFGVATSKIVERANPLEHAAVLLALITTNALTPFIDITGLLYEINILNSEIGRFASSISFVSDVCGWFLAFIVRNIGAAINYSPTEPLSLIAIVVGYYCSVLFLMRPLVIWIVSFTPKNRPIGENQFIAILCIVLVSAFIAEYIGEHAGFGAFVLGLALPSGTTLGEIITQKLEVICSGLLLPVFFATRGLKTQISSIVNMSAAKTELIVFVGYFGKFIGTILPSIYFKIPFKESLTLTLIMCCKGIIEIIIYGALRDSQIITAQTYTLLIFNMIMATGLAVIFIRHLYDPSTRYMANTRRTITNSAQNSGLRMLVCIHSEENVSSFTNLIEVSNPTKENPIFVCVLQLMEITGRAASILVKLDKQNNLLASNLDYSGQISNAFDHYENYSEGSVKIQNFKAIAPCASMHDDICTLAVDQKTSIIIVPFHKTWAIDGTVEANIPFLRTINKNVLKKAPCSIGVLVDRGEIGGNLSILTGNSSYSIAMLFIGGADDREALAYSIRMAGHPNVNLTVVQLIASGYNTSNYQNNLDKEAMDELWASINGNQKIKHEEESVRHGADTTDVIQKMANNFDLVIVGRYHEPHSPVTLGLIEWSECPELGVLGDMLAGSSFGFSVLVVQHNSPDMEPRMDEEPQVLDPGPVVQSLLTRHRYHRSEAIWNGEDSGPLTCRGRTKELANIEMRDNRVINIMRLLRLEGLFRAPSREIDHCLISALVERWRPETHTFHLSHGEMSITLQDVEVIYRLPIEGEVLVGLIAVMNGNWSQLCMELLGFTPVNDNKTLVGQRILISRLVDAIAQPLLDDATEIQIHQYAQCYILALLGDKLFMDKSGDRVHLMFLEFLRNPPQYSWGSGCLAWLYRELCRASEKGASQIGGVCTLVQYWAWARLPFLCPRIEPPPGCDYGPWPYAPVASKWVRVPSLKSRPSSTALIHYREQLVTMRPEQLIIFKNSIVWQPYEAEFTHLPEFCIAGRDTWTARVPLVCFCIVERHHPDRVLRQFGLAQQPPDDVVYDDRLHGIDLRGKVEKNWRDEHRLSILEWDMRQQQICHAPPQIGEMPHDHAYYCWYRPVTRKSAAPVSTPTPALHDTASPSTSAGRGRGRPATASPSIVAPRGRGRSGTASPSTSAPRGRGRPTTSSPSTNAATDSGPRVTTPQVVSTPDLPAPISHASPQPEVHPPIPDASPPMVDASPEPEVPSPMPSSQPSVGIGINLHLTPPIHPETPSYPPTCSSAPTMPIDPPTSSLSNPLGPPVTCDTVQPAADVPDEHHPPQPSPPQGRPQRARKAPTCGTGGHKIGRAGSSMPKDDASQPPPPAKHYTRAKKRKIEVVVSPPFVFLPLVKNLLRPDFHVAAQNCWVKKGGAFTGEVSAEMLVNLGILHECFVFFLFIKVIACVGETLEQRESGTTVEVVAAQTKAIAERVSNWADVVLAYEPVWAIGTGKVATPAQAQEVHFELRKWFHANISPEVAATIRIIYGATQPMRLEGVRRGSTTVGYFDLVGDNAITRTISSQAFRRDHGSPQALAYGQVHGVIDLPRTLDDVQEAIMPYLVELLLSYVDEDLVGGVAVEFCVHIKRTDILFDEIFSKFVAVQQRDTFLEFLEPYILKDMLGSLPPKIMQALVEHYSSKGWLQRVEQCVLHMDTSSLDFNQVVRLCREHGLYGALMYLFNKGLDYFRAPLEELLVVLQNSQKERAAALGYLLCQYEPGSVLIFVETYDSYRVEHCLHLNSEYGVIDATTFLLERVGYVGSALFLTLSGLDSKFVKLDTAVGNVVSDVPLSSAADTKHLRTVLNMKERDTPCLNPEESETIWFRLLDSFCEPLMDSYGDEMVSRGENHVPLLTESSVSHEDEACIVNWRISKSHRGAHILRKLFSQFIKEIVEVMIGYVFLPTIMSKLLSDNGSQEFGDFKLTILGMLGIYGFERRILVGILFKLIICFSHVVGLVYTCCISLYNGNYFCIFVEI</sequence>
<dbReference type="InterPro" id="IPR020861">
    <property type="entry name" value="Triosephosphate_isomerase_AS"/>
</dbReference>
<feature type="domain" description="Vacuolar protein sorting-associated protein 8 central" evidence="18">
    <location>
        <begin position="1745"/>
        <end position="1840"/>
    </location>
</feature>
<evidence type="ECO:0008006" key="23">
    <source>
        <dbReference type="Google" id="ProtNLM"/>
    </source>
</evidence>
<feature type="compositionally biased region" description="Pro residues" evidence="14">
    <location>
        <begin position="1367"/>
        <end position="1376"/>
    </location>
</feature>
<comment type="similarity">
    <text evidence="2">Belongs to the triosephosphate isomerase family.</text>
</comment>
<keyword evidence="7" id="KW-0630">Potassium</keyword>
<evidence type="ECO:0000256" key="9">
    <source>
        <dbReference type="ARBA" id="ARBA00023065"/>
    </source>
</evidence>
<organism evidence="21 22">
    <name type="scientific">Quercus rubra</name>
    <name type="common">Northern red oak</name>
    <name type="synonym">Quercus borealis</name>
    <dbReference type="NCBI Taxonomy" id="3512"/>
    <lineage>
        <taxon>Eukaryota</taxon>
        <taxon>Viridiplantae</taxon>
        <taxon>Streptophyta</taxon>
        <taxon>Embryophyta</taxon>
        <taxon>Tracheophyta</taxon>
        <taxon>Spermatophyta</taxon>
        <taxon>Magnoliopsida</taxon>
        <taxon>eudicotyledons</taxon>
        <taxon>Gunneridae</taxon>
        <taxon>Pentapetalae</taxon>
        <taxon>rosids</taxon>
        <taxon>fabids</taxon>
        <taxon>Fagales</taxon>
        <taxon>Fagaceae</taxon>
        <taxon>Quercus</taxon>
    </lineage>
</organism>
<dbReference type="SUPFAM" id="SSF51351">
    <property type="entry name" value="Triosephosphate isomerase (TIM)"/>
    <property type="match status" value="1"/>
</dbReference>
<dbReference type="GO" id="GO:0015297">
    <property type="term" value="F:antiporter activity"/>
    <property type="evidence" value="ECO:0007669"/>
    <property type="project" value="InterPro"/>
</dbReference>
<dbReference type="PROSITE" id="PS51440">
    <property type="entry name" value="TIM_2"/>
    <property type="match status" value="1"/>
</dbReference>
<feature type="domain" description="Cation/H(+) antiporter C-terminal" evidence="20">
    <location>
        <begin position="631"/>
        <end position="772"/>
    </location>
</feature>
<feature type="transmembrane region" description="Helical" evidence="15">
    <location>
        <begin position="417"/>
        <end position="438"/>
    </location>
</feature>
<dbReference type="Pfam" id="PF00121">
    <property type="entry name" value="TIM"/>
    <property type="match status" value="2"/>
</dbReference>
<dbReference type="GO" id="GO:0004807">
    <property type="term" value="F:triose-phosphate isomerase activity"/>
    <property type="evidence" value="ECO:0007669"/>
    <property type="project" value="InterPro"/>
</dbReference>
<evidence type="ECO:0000256" key="12">
    <source>
        <dbReference type="ARBA" id="ARBA00024331"/>
    </source>
</evidence>
<accession>A0AAN7JC69</accession>
<dbReference type="GO" id="GO:0006885">
    <property type="term" value="P:regulation of pH"/>
    <property type="evidence" value="ECO:0007669"/>
    <property type="project" value="TreeGrafter"/>
</dbReference>
<evidence type="ECO:0000256" key="6">
    <source>
        <dbReference type="ARBA" id="ARBA00022692"/>
    </source>
</evidence>
<feature type="domain" description="Aminotransferase-like plant mobile" evidence="17">
    <location>
        <begin position="851"/>
        <end position="1218"/>
    </location>
</feature>
<evidence type="ECO:0000256" key="7">
    <source>
        <dbReference type="ARBA" id="ARBA00022958"/>
    </source>
</evidence>
<evidence type="ECO:0000259" key="17">
    <source>
        <dbReference type="Pfam" id="PF10536"/>
    </source>
</evidence>
<dbReference type="InterPro" id="IPR038770">
    <property type="entry name" value="Na+/solute_symporter_sf"/>
</dbReference>
<feature type="transmembrane region" description="Helical" evidence="15">
    <location>
        <begin position="276"/>
        <end position="294"/>
    </location>
</feature>
<dbReference type="CDD" id="cd00311">
    <property type="entry name" value="TIM"/>
    <property type="match status" value="1"/>
</dbReference>
<keyword evidence="10 15" id="KW-0472">Membrane</keyword>
<keyword evidence="9" id="KW-0406">Ion transport</keyword>
<dbReference type="GO" id="GO:0006813">
    <property type="term" value="P:potassium ion transport"/>
    <property type="evidence" value="ECO:0007669"/>
    <property type="project" value="UniProtKB-KW"/>
</dbReference>
<dbReference type="InterPro" id="IPR000652">
    <property type="entry name" value="Triosephosphate_isomerase"/>
</dbReference>
<dbReference type="InterPro" id="IPR025941">
    <property type="entry name" value="Vps8_central_dom"/>
</dbReference>
<evidence type="ECO:0000256" key="8">
    <source>
        <dbReference type="ARBA" id="ARBA00022989"/>
    </source>
</evidence>
<evidence type="ECO:0000259" key="19">
    <source>
        <dbReference type="Pfam" id="PF23256"/>
    </source>
</evidence>
<evidence type="ECO:0000259" key="20">
    <source>
        <dbReference type="Pfam" id="PF23259"/>
    </source>
</evidence>
<feature type="transmembrane region" description="Helical" evidence="15">
    <location>
        <begin position="357"/>
        <end position="379"/>
    </location>
</feature>
<gene>
    <name evidence="21" type="ORF">RGQ29_000453</name>
</gene>
<evidence type="ECO:0000256" key="11">
    <source>
        <dbReference type="ARBA" id="ARBA00023235"/>
    </source>
</evidence>
<dbReference type="InterPro" id="IPR006153">
    <property type="entry name" value="Cation/H_exchanger_TM"/>
</dbReference>
<feature type="compositionally biased region" description="Pro residues" evidence="14">
    <location>
        <begin position="1324"/>
        <end position="1333"/>
    </location>
</feature>
<keyword evidence="8 15" id="KW-1133">Transmembrane helix</keyword>
<feature type="region of interest" description="Disordered" evidence="14">
    <location>
        <begin position="1225"/>
        <end position="1469"/>
    </location>
</feature>
<feature type="compositionally biased region" description="Polar residues" evidence="14">
    <location>
        <begin position="1292"/>
        <end position="1308"/>
    </location>
</feature>
<keyword evidence="5" id="KW-0633">Potassium transport</keyword>
<evidence type="ECO:0000256" key="1">
    <source>
        <dbReference type="ARBA" id="ARBA00004141"/>
    </source>
</evidence>
<dbReference type="PANTHER" id="PTHR32468:SF175">
    <property type="entry name" value="CATION_H+ EXCHANGER 3"/>
    <property type="match status" value="1"/>
</dbReference>
<keyword evidence="6 15" id="KW-0812">Transmembrane</keyword>
<feature type="transmembrane region" description="Helical" evidence="15">
    <location>
        <begin position="137"/>
        <end position="156"/>
    </location>
</feature>
<dbReference type="InterPro" id="IPR019557">
    <property type="entry name" value="AminoTfrase-like_pln_mobile"/>
</dbReference>
<comment type="caution">
    <text evidence="21">The sequence shown here is derived from an EMBL/GenBank/DDBJ whole genome shotgun (WGS) entry which is preliminary data.</text>
</comment>
<feature type="transmembrane region" description="Helical" evidence="15">
    <location>
        <begin position="45"/>
        <end position="65"/>
    </location>
</feature>
<dbReference type="PANTHER" id="PTHR32468">
    <property type="entry name" value="CATION/H + ANTIPORTER"/>
    <property type="match status" value="1"/>
</dbReference>
<dbReference type="Gene3D" id="1.20.1530.20">
    <property type="match status" value="1"/>
</dbReference>
<dbReference type="Pfam" id="PF23259">
    <property type="entry name" value="CHX17_C"/>
    <property type="match status" value="1"/>
</dbReference>
<dbReference type="Pfam" id="PF00999">
    <property type="entry name" value="Na_H_Exchanger"/>
    <property type="match status" value="1"/>
</dbReference>
<dbReference type="Gene3D" id="3.20.20.70">
    <property type="entry name" value="Aldolase class I"/>
    <property type="match status" value="2"/>
</dbReference>
<dbReference type="InterPro" id="IPR035990">
    <property type="entry name" value="TIM_sf"/>
</dbReference>
<evidence type="ECO:0000256" key="14">
    <source>
        <dbReference type="SAM" id="MobiDB-lite"/>
    </source>
</evidence>
<comment type="similarity">
    <text evidence="13">Belongs to the monovalent cation:proton antiporter 2 (CPA2) transporter (TC 2.A.37) family. CHX (TC 2.A.37.4) subfamily.</text>
</comment>
<feature type="transmembrane region" description="Helical" evidence="15">
    <location>
        <begin position="237"/>
        <end position="264"/>
    </location>
</feature>
<dbReference type="InterPro" id="IPR057290">
    <property type="entry name" value="CHX17_C"/>
</dbReference>
<feature type="transmembrane region" description="Helical" evidence="15">
    <location>
        <begin position="2073"/>
        <end position="2093"/>
    </location>
</feature>
<dbReference type="InterPro" id="IPR013785">
    <property type="entry name" value="Aldolase_TIM"/>
</dbReference>
<comment type="pathway">
    <text evidence="12">Carbohydrate biosynthesis.</text>
</comment>
<evidence type="ECO:0000313" key="21">
    <source>
        <dbReference type="EMBL" id="KAK4606191.1"/>
    </source>
</evidence>
<evidence type="ECO:0000256" key="10">
    <source>
        <dbReference type="ARBA" id="ARBA00023136"/>
    </source>
</evidence>
<feature type="domain" description="Cation/H+ exchanger transmembrane" evidence="16">
    <location>
        <begin position="58"/>
        <end position="435"/>
    </location>
</feature>
<evidence type="ECO:0000259" key="18">
    <source>
        <dbReference type="Pfam" id="PF12816"/>
    </source>
</evidence>
<dbReference type="GO" id="GO:1902600">
    <property type="term" value="P:proton transmembrane transport"/>
    <property type="evidence" value="ECO:0007669"/>
    <property type="project" value="InterPro"/>
</dbReference>
<dbReference type="Pfam" id="PF23256">
    <property type="entry name" value="CHX17_2nd"/>
    <property type="match status" value="1"/>
</dbReference>
<dbReference type="GO" id="GO:0016020">
    <property type="term" value="C:membrane"/>
    <property type="evidence" value="ECO:0007669"/>
    <property type="project" value="UniProtKB-SubCell"/>
</dbReference>
<keyword evidence="11" id="KW-0413">Isomerase</keyword>
<evidence type="ECO:0000259" key="16">
    <source>
        <dbReference type="Pfam" id="PF00999"/>
    </source>
</evidence>
<keyword evidence="4" id="KW-0813">Transport</keyword>
<dbReference type="InterPro" id="IPR057291">
    <property type="entry name" value="CHX17_2nd"/>
</dbReference>
<feature type="transmembrane region" description="Helical" evidence="15">
    <location>
        <begin position="314"/>
        <end position="336"/>
    </location>
</feature>
<evidence type="ECO:0000256" key="5">
    <source>
        <dbReference type="ARBA" id="ARBA00022538"/>
    </source>
</evidence>
<reference evidence="21 22" key="1">
    <citation type="journal article" date="2023" name="G3 (Bethesda)">
        <title>A haplotype-resolved chromosome-scale genome for Quercus rubra L. provides insights into the genetics of adaptive traits for red oak species.</title>
        <authorList>
            <person name="Kapoor B."/>
            <person name="Jenkins J."/>
            <person name="Schmutz J."/>
            <person name="Zhebentyayeva T."/>
            <person name="Kuelheim C."/>
            <person name="Coggeshall M."/>
            <person name="Heim C."/>
            <person name="Lasky J.R."/>
            <person name="Leites L."/>
            <person name="Islam-Faridi N."/>
            <person name="Romero-Severson J."/>
            <person name="DeLeo V.L."/>
            <person name="Lucas S.M."/>
            <person name="Lazic D."/>
            <person name="Gailing O."/>
            <person name="Carlson J."/>
            <person name="Staton M."/>
        </authorList>
    </citation>
    <scope>NUCLEOTIDE SEQUENCE [LARGE SCALE GENOMIC DNA]</scope>
    <source>
        <strain evidence="21">Pseudo-F2</strain>
    </source>
</reference>
<evidence type="ECO:0000256" key="15">
    <source>
        <dbReference type="SAM" id="Phobius"/>
    </source>
</evidence>
<dbReference type="Pfam" id="PF10536">
    <property type="entry name" value="PMD"/>
    <property type="match status" value="1"/>
</dbReference>
<feature type="transmembrane region" description="Helical" evidence="15">
    <location>
        <begin position="72"/>
        <end position="92"/>
    </location>
</feature>
<dbReference type="EMBL" id="JAXUIC010000001">
    <property type="protein sequence ID" value="KAK4606191.1"/>
    <property type="molecule type" value="Genomic_DNA"/>
</dbReference>
<dbReference type="GO" id="GO:0012505">
    <property type="term" value="C:endomembrane system"/>
    <property type="evidence" value="ECO:0007669"/>
    <property type="project" value="TreeGrafter"/>
</dbReference>
<dbReference type="PROSITE" id="PS00171">
    <property type="entry name" value="TIM_1"/>
    <property type="match status" value="1"/>
</dbReference>
<dbReference type="InterPro" id="IPR050794">
    <property type="entry name" value="CPA2_transporter"/>
</dbReference>